<dbReference type="GO" id="GO:0008374">
    <property type="term" value="F:O-acyltransferase activity"/>
    <property type="evidence" value="ECO:0007669"/>
    <property type="project" value="TreeGrafter"/>
</dbReference>
<accession>A0A7K1TZB9</accession>
<feature type="domain" description="Glycosyltransferase 2-like" evidence="3">
    <location>
        <begin position="9"/>
        <end position="126"/>
    </location>
</feature>
<evidence type="ECO:0000256" key="2">
    <source>
        <dbReference type="ARBA" id="ARBA00022679"/>
    </source>
</evidence>
<name>A0A7K1TZB9_9BACT</name>
<evidence type="ECO:0000256" key="1">
    <source>
        <dbReference type="ARBA" id="ARBA00007274"/>
    </source>
</evidence>
<dbReference type="CDD" id="cd06433">
    <property type="entry name" value="GT_2_WfgS_like"/>
    <property type="match status" value="1"/>
</dbReference>
<dbReference type="InterPro" id="IPR011004">
    <property type="entry name" value="Trimer_LpxA-like_sf"/>
</dbReference>
<evidence type="ECO:0000313" key="4">
    <source>
        <dbReference type="EMBL" id="MVT07442.1"/>
    </source>
</evidence>
<comment type="caution">
    <text evidence="4">The sequence shown here is derived from an EMBL/GenBank/DDBJ whole genome shotgun (WGS) entry which is preliminary data.</text>
</comment>
<comment type="similarity">
    <text evidence="1">Belongs to the transferase hexapeptide repeat family.</text>
</comment>
<dbReference type="EMBL" id="WRXN01000001">
    <property type="protein sequence ID" value="MVT07442.1"/>
    <property type="molecule type" value="Genomic_DNA"/>
</dbReference>
<dbReference type="Pfam" id="PF00535">
    <property type="entry name" value="Glycos_transf_2"/>
    <property type="match status" value="1"/>
</dbReference>
<reference evidence="4 5" key="1">
    <citation type="submission" date="2019-12" db="EMBL/GenBank/DDBJ databases">
        <title>Chitinophaga sp. strain ysch24 (GDMCC 1.1355), whole genome shotgun sequence.</title>
        <authorList>
            <person name="Zhang X."/>
        </authorList>
    </citation>
    <scope>NUCLEOTIDE SEQUENCE [LARGE SCALE GENOMIC DNA]</scope>
    <source>
        <strain evidence="5">ysch24</strain>
    </source>
</reference>
<keyword evidence="5" id="KW-1185">Reference proteome</keyword>
<dbReference type="SUPFAM" id="SSF51161">
    <property type="entry name" value="Trimeric LpxA-like enzymes"/>
    <property type="match status" value="1"/>
</dbReference>
<dbReference type="Proteomes" id="UP000461730">
    <property type="component" value="Unassembled WGS sequence"/>
</dbReference>
<dbReference type="Pfam" id="PF00132">
    <property type="entry name" value="Hexapep"/>
    <property type="match status" value="1"/>
</dbReference>
<dbReference type="Gene3D" id="2.160.10.10">
    <property type="entry name" value="Hexapeptide repeat proteins"/>
    <property type="match status" value="1"/>
</dbReference>
<dbReference type="SUPFAM" id="SSF53448">
    <property type="entry name" value="Nucleotide-diphospho-sugar transferases"/>
    <property type="match status" value="1"/>
</dbReference>
<evidence type="ECO:0000259" key="3">
    <source>
        <dbReference type="Pfam" id="PF00535"/>
    </source>
</evidence>
<dbReference type="CDD" id="cd04647">
    <property type="entry name" value="LbH_MAT_like"/>
    <property type="match status" value="1"/>
</dbReference>
<dbReference type="InterPro" id="IPR001173">
    <property type="entry name" value="Glyco_trans_2-like"/>
</dbReference>
<organism evidence="4 5">
    <name type="scientific">Chitinophaga tropicalis</name>
    <dbReference type="NCBI Taxonomy" id="2683588"/>
    <lineage>
        <taxon>Bacteria</taxon>
        <taxon>Pseudomonadati</taxon>
        <taxon>Bacteroidota</taxon>
        <taxon>Chitinophagia</taxon>
        <taxon>Chitinophagales</taxon>
        <taxon>Chitinophagaceae</taxon>
        <taxon>Chitinophaga</taxon>
    </lineage>
</organism>
<dbReference type="InterPro" id="IPR029044">
    <property type="entry name" value="Nucleotide-diphossugar_trans"/>
</dbReference>
<dbReference type="PANTHER" id="PTHR23416">
    <property type="entry name" value="SIALIC ACID SYNTHASE-RELATED"/>
    <property type="match status" value="1"/>
</dbReference>
<dbReference type="RefSeq" id="WP_157304833.1">
    <property type="nucleotide sequence ID" value="NZ_WRXN01000001.1"/>
</dbReference>
<dbReference type="PANTHER" id="PTHR23416:SF23">
    <property type="entry name" value="ACETYLTRANSFERASE C18B11.09C-RELATED"/>
    <property type="match status" value="1"/>
</dbReference>
<proteinExistence type="inferred from homology"/>
<protein>
    <submittedName>
        <fullName evidence="4">Glycosyltransferase</fullName>
    </submittedName>
</protein>
<sequence length="429" mass="49124">MTRITPVISVVTVVYNGAAAIEKTIQSVLNQTYEHVEYIVIDGNSKDGTQDIIKKYEDRITFWSSEPDKGIYDAMNKGISKCTGLFTIFVNCGDYLYSASTLASIVETYNSELQQYDMVYGRAKIIKEDGSLFDLTFPHSHEEMWRGPCFRHGALLARTIILQNEQFEVSKELKIAADFDFIYKCYKKGCSFVSIDIVVMAFLEEGVSDNPYRHLKDSIYILKKYKDWNLKTRKYYTYKYSRVVLSKSPVQKIYHGIRLFLQEYLANYWINKIPFYFIRHAYYKKINGIRIGKGSSIHLNCFITGNNIEIAENSVINRRCFLDGRGRLFIGNKVSISPEVHLITGDHDYNSPGFLFRSKDIIVEDYVWIGSRATILPGVKLGTGAVICAGAIVTKDVEPFAVVAGIPAVKIKERNRDLNYNPSWFAYFD</sequence>
<dbReference type="InterPro" id="IPR001451">
    <property type="entry name" value="Hexapep"/>
</dbReference>
<dbReference type="AlphaFoldDB" id="A0A7K1TZB9"/>
<dbReference type="Gene3D" id="3.90.550.10">
    <property type="entry name" value="Spore Coat Polysaccharide Biosynthesis Protein SpsA, Chain A"/>
    <property type="match status" value="1"/>
</dbReference>
<gene>
    <name evidence="4" type="ORF">GO493_04145</name>
</gene>
<keyword evidence="2 4" id="KW-0808">Transferase</keyword>
<dbReference type="InterPro" id="IPR051159">
    <property type="entry name" value="Hexapeptide_acetyltransf"/>
</dbReference>
<dbReference type="GO" id="GO:0005829">
    <property type="term" value="C:cytosol"/>
    <property type="evidence" value="ECO:0007669"/>
    <property type="project" value="TreeGrafter"/>
</dbReference>
<evidence type="ECO:0000313" key="5">
    <source>
        <dbReference type="Proteomes" id="UP000461730"/>
    </source>
</evidence>